<dbReference type="KEGG" id="hcv:FTV88_2189"/>
<reference evidence="2" key="1">
    <citation type="submission" date="2019-11" db="EMBL/GenBank/DDBJ databases">
        <title>Genome sequence of Heliorestis convoluta strain HH, an alkaliphilic and minimalistic phototrophic bacterium from a soda lake in Egypt.</title>
        <authorList>
            <person name="Dewey E.D."/>
            <person name="Stokes L.M."/>
            <person name="Burchell B.M."/>
            <person name="Shaffer K.N."/>
            <person name="Huntington A.M."/>
            <person name="Baker J.M."/>
            <person name="Nadendla S."/>
            <person name="Giglio M.G."/>
            <person name="Touchman J.W."/>
            <person name="Blankenship R.E."/>
            <person name="Madigan M.T."/>
            <person name="Sattley W.M."/>
        </authorList>
    </citation>
    <scope>NUCLEOTIDE SEQUENCE [LARGE SCALE GENOMIC DNA]</scope>
    <source>
        <strain evidence="2">HH</strain>
    </source>
</reference>
<keyword evidence="2" id="KW-1185">Reference proteome</keyword>
<name>A0A5Q2N031_9FIRM</name>
<sequence>MNEPFYKSILEKSPVGYAYYRIICNENGEPMILNVLI</sequence>
<evidence type="ECO:0000313" key="2">
    <source>
        <dbReference type="Proteomes" id="UP000366051"/>
    </source>
</evidence>
<dbReference type="Proteomes" id="UP000366051">
    <property type="component" value="Chromosome"/>
</dbReference>
<organism evidence="1 2">
    <name type="scientific">Heliorestis convoluta</name>
    <dbReference type="NCBI Taxonomy" id="356322"/>
    <lineage>
        <taxon>Bacteria</taxon>
        <taxon>Bacillati</taxon>
        <taxon>Bacillota</taxon>
        <taxon>Clostridia</taxon>
        <taxon>Eubacteriales</taxon>
        <taxon>Heliobacteriaceae</taxon>
        <taxon>Heliorestis</taxon>
    </lineage>
</organism>
<accession>A0A5Q2N031</accession>
<dbReference type="EMBL" id="CP045875">
    <property type="protein sequence ID" value="QGG48287.1"/>
    <property type="molecule type" value="Genomic_DNA"/>
</dbReference>
<gene>
    <name evidence="1" type="ORF">FTV88_2189</name>
</gene>
<dbReference type="AlphaFoldDB" id="A0A5Q2N031"/>
<proteinExistence type="predicted"/>
<protein>
    <submittedName>
        <fullName evidence="1">Uncharacterized protein</fullName>
    </submittedName>
</protein>
<evidence type="ECO:0000313" key="1">
    <source>
        <dbReference type="EMBL" id="QGG48287.1"/>
    </source>
</evidence>